<keyword evidence="2" id="KW-0436">Ligase</keyword>
<dbReference type="InterPro" id="IPR041293">
    <property type="entry name" value="SerS_tRNA-bd"/>
</dbReference>
<dbReference type="GO" id="GO:0004812">
    <property type="term" value="F:aminoacyl-tRNA ligase activity"/>
    <property type="evidence" value="ECO:0007669"/>
    <property type="project" value="UniProtKB-KW"/>
</dbReference>
<sequence>MEHRLEVEIQLSDAPPDLAAAEALVRRVAEESISKTLASRGRGSLTELAVDGAVVRLVLESDGARPHQALLALVRRLAEELGRHQKIGVRGFRSPRYRVTLPLEAPPKAEVSLPIPHTLGWEDSRATLELRDLTEEALRDNHMDRAAALVQEKVRRQHYEGKEQYWALLSESGPREIRFQNDPTEE</sequence>
<organism evidence="2">
    <name type="scientific">mine drainage metagenome</name>
    <dbReference type="NCBI Taxonomy" id="410659"/>
    <lineage>
        <taxon>unclassified sequences</taxon>
        <taxon>metagenomes</taxon>
        <taxon>ecological metagenomes</taxon>
    </lineage>
</organism>
<reference evidence="2" key="1">
    <citation type="submission" date="2013-08" db="EMBL/GenBank/DDBJ databases">
        <authorList>
            <person name="Mendez C."/>
            <person name="Richter M."/>
            <person name="Ferrer M."/>
            <person name="Sanchez J."/>
        </authorList>
    </citation>
    <scope>NUCLEOTIDE SEQUENCE</scope>
</reference>
<dbReference type="Gene3D" id="3.30.70.1920">
    <property type="match status" value="1"/>
</dbReference>
<evidence type="ECO:0000313" key="2">
    <source>
        <dbReference type="EMBL" id="EQD53874.1"/>
    </source>
</evidence>
<accession>T1BKQ0</accession>
<gene>
    <name evidence="2" type="ORF">B1B_09980</name>
</gene>
<feature type="non-terminal residue" evidence="2">
    <location>
        <position position="186"/>
    </location>
</feature>
<evidence type="ECO:0000259" key="1">
    <source>
        <dbReference type="Pfam" id="PF18490"/>
    </source>
</evidence>
<dbReference type="Pfam" id="PF18490">
    <property type="entry name" value="tRNA_bind_4"/>
    <property type="match status" value="1"/>
</dbReference>
<keyword evidence="2" id="KW-0030">Aminoacyl-tRNA synthetase</keyword>
<dbReference type="EMBL" id="AUZY01006588">
    <property type="protein sequence ID" value="EQD53874.1"/>
    <property type="molecule type" value="Genomic_DNA"/>
</dbReference>
<name>T1BKQ0_9ZZZZ</name>
<comment type="caution">
    <text evidence="2">The sequence shown here is derived from an EMBL/GenBank/DDBJ whole genome shotgun (WGS) entry which is preliminary data.</text>
</comment>
<feature type="domain" description="Serine-tRNA ligase type 2 tRNA-binding" evidence="1">
    <location>
        <begin position="1"/>
        <end position="156"/>
    </location>
</feature>
<protein>
    <submittedName>
        <fullName evidence="2">Seryl-tRNA synthetase</fullName>
    </submittedName>
</protein>
<reference evidence="2" key="2">
    <citation type="journal article" date="2014" name="ISME J.">
        <title>Microbial stratification in low pH oxic and suboxic macroscopic growths along an acid mine drainage.</title>
        <authorList>
            <person name="Mendez-Garcia C."/>
            <person name="Mesa V."/>
            <person name="Sprenger R.R."/>
            <person name="Richter M."/>
            <person name="Diez M.S."/>
            <person name="Solano J."/>
            <person name="Bargiela R."/>
            <person name="Golyshina O.V."/>
            <person name="Manteca A."/>
            <person name="Ramos J.L."/>
            <person name="Gallego J.R."/>
            <person name="Llorente I."/>
            <person name="Martins Dos Santos V.A."/>
            <person name="Jensen O.N."/>
            <person name="Pelaez A.I."/>
            <person name="Sanchez J."/>
            <person name="Ferrer M."/>
        </authorList>
    </citation>
    <scope>NUCLEOTIDE SEQUENCE</scope>
</reference>
<dbReference type="AlphaFoldDB" id="T1BKQ0"/>
<proteinExistence type="predicted"/>